<name>A0A286PH71_STROL</name>
<dbReference type="Pfam" id="PF07992">
    <property type="entry name" value="Pyr_redox_2"/>
    <property type="match status" value="1"/>
</dbReference>
<evidence type="ECO:0000259" key="2">
    <source>
        <dbReference type="Pfam" id="PF07992"/>
    </source>
</evidence>
<dbReference type="PRINTS" id="PR00368">
    <property type="entry name" value="FADPNR"/>
</dbReference>
<accession>A0A286PH71</accession>
<sequence>MRAVGGRLPRRPEVRAVLGRAAGGSVGGCVTQSLPGQRPVQTRASGGRGGLAVAVIGAGPYGLSVAAHLRRAGVPVRVFGEVMGSWRHAMATGMFLKSTPAATDLSAPGPGGRLSDFRRVHGEPELTELTPIPCEVFVRYGQWFKERYVGDVEPVRVASVDRATNTGGFAVLLDDGREFAAAAVVVATGLNGLAHIPEELLHLAPEGPGAGALVSHTSHHSDLSRYAGQRVAVIGGGQSALESAALLHEAGTHVQVLVRQRAVLWGTIPQPSRPWPQRLAKPASPLGTGWMLDAVCRTPGGVRRLPAATRLLLYRRALGPSGGWWLRDRVEEIVPVHTSRRVAHAEASSSAARLELAGPDGPDILTVDHVLAATGYRLDIGALPFLTPALRHGIACVTGSKAPRLTGGFASSIPGLYFTGSLAAPMFGPMMRFVAGTEYAAVRIARDAVRRIGTR</sequence>
<organism evidence="3 4">
    <name type="scientific">Streptomyces olivochromogenes</name>
    <dbReference type="NCBI Taxonomy" id="1963"/>
    <lineage>
        <taxon>Bacteria</taxon>
        <taxon>Bacillati</taxon>
        <taxon>Actinomycetota</taxon>
        <taxon>Actinomycetes</taxon>
        <taxon>Kitasatosporales</taxon>
        <taxon>Streptomycetaceae</taxon>
        <taxon>Streptomyces</taxon>
    </lineage>
</organism>
<protein>
    <submittedName>
        <fullName evidence="3">FAD-dependent oxidoreductase</fullName>
    </submittedName>
</protein>
<dbReference type="PANTHER" id="PTHR43539:SF91">
    <property type="entry name" value="FAD-DEPENDENT URATE HYDROXYLASE"/>
    <property type="match status" value="1"/>
</dbReference>
<evidence type="ECO:0000313" key="4">
    <source>
        <dbReference type="Proteomes" id="UP000217446"/>
    </source>
</evidence>
<comment type="caution">
    <text evidence="3">The sequence shown here is derived from an EMBL/GenBank/DDBJ whole genome shotgun (WGS) entry which is preliminary data.</text>
</comment>
<proteinExistence type="predicted"/>
<keyword evidence="1" id="KW-0560">Oxidoreductase</keyword>
<evidence type="ECO:0000313" key="3">
    <source>
        <dbReference type="EMBL" id="GAX58900.1"/>
    </source>
</evidence>
<dbReference type="GO" id="GO:0050660">
    <property type="term" value="F:flavin adenine dinucleotide binding"/>
    <property type="evidence" value="ECO:0007669"/>
    <property type="project" value="TreeGrafter"/>
</dbReference>
<dbReference type="Gene3D" id="3.50.50.60">
    <property type="entry name" value="FAD/NAD(P)-binding domain"/>
    <property type="match status" value="1"/>
</dbReference>
<dbReference type="GO" id="GO:0004497">
    <property type="term" value="F:monooxygenase activity"/>
    <property type="evidence" value="ECO:0007669"/>
    <property type="project" value="TreeGrafter"/>
</dbReference>
<dbReference type="PANTHER" id="PTHR43539">
    <property type="entry name" value="FLAVIN-BINDING MONOOXYGENASE-LIKE PROTEIN (AFU_ORTHOLOGUE AFUA_4G09220)"/>
    <property type="match status" value="1"/>
</dbReference>
<dbReference type="EMBL" id="BDQI01000070">
    <property type="protein sequence ID" value="GAX58900.1"/>
    <property type="molecule type" value="Genomic_DNA"/>
</dbReference>
<evidence type="ECO:0000256" key="1">
    <source>
        <dbReference type="ARBA" id="ARBA00023002"/>
    </source>
</evidence>
<dbReference type="PRINTS" id="PR00411">
    <property type="entry name" value="PNDRDTASEI"/>
</dbReference>
<dbReference type="InterPro" id="IPR036188">
    <property type="entry name" value="FAD/NAD-bd_sf"/>
</dbReference>
<dbReference type="Proteomes" id="UP000217446">
    <property type="component" value="Unassembled WGS sequence"/>
</dbReference>
<dbReference type="SUPFAM" id="SSF51905">
    <property type="entry name" value="FAD/NAD(P)-binding domain"/>
    <property type="match status" value="1"/>
</dbReference>
<keyword evidence="4" id="KW-1185">Reference proteome</keyword>
<dbReference type="STRING" id="1963.AQJ27_50875"/>
<gene>
    <name evidence="3" type="ORF">SO3561_10475</name>
</gene>
<reference evidence="4" key="1">
    <citation type="submission" date="2017-05" db="EMBL/GenBank/DDBJ databases">
        <title>Streptomyces olivochromogenes NBRC 3561 whole genome shotgun sequence.</title>
        <authorList>
            <person name="Dohra H."/>
            <person name="Kodani S."/>
        </authorList>
    </citation>
    <scope>NUCLEOTIDE SEQUENCE [LARGE SCALE GENOMIC DNA]</scope>
    <source>
        <strain evidence="4">NBRC 3561</strain>
    </source>
</reference>
<dbReference type="AlphaFoldDB" id="A0A286PH71"/>
<dbReference type="InterPro" id="IPR050982">
    <property type="entry name" value="Auxin_biosynth/cation_transpt"/>
</dbReference>
<feature type="domain" description="FAD/NAD(P)-binding" evidence="2">
    <location>
        <begin position="53"/>
        <end position="268"/>
    </location>
</feature>
<dbReference type="InterPro" id="IPR023753">
    <property type="entry name" value="FAD/NAD-binding_dom"/>
</dbReference>